<feature type="domain" description="VanZ-like" evidence="3">
    <location>
        <begin position="8"/>
        <end position="155"/>
    </location>
</feature>
<feature type="transmembrane region" description="Helical" evidence="1">
    <location>
        <begin position="140"/>
        <end position="157"/>
    </location>
</feature>
<keyword evidence="2" id="KW-0732">Signal</keyword>
<feature type="signal peptide" evidence="2">
    <location>
        <begin position="1"/>
        <end position="22"/>
    </location>
</feature>
<feature type="chain" id="PRO_5040922800" evidence="2">
    <location>
        <begin position="23"/>
        <end position="167"/>
    </location>
</feature>
<dbReference type="Pfam" id="PF04892">
    <property type="entry name" value="VanZ"/>
    <property type="match status" value="1"/>
</dbReference>
<keyword evidence="1" id="KW-1133">Transmembrane helix</keyword>
<dbReference type="AlphaFoldDB" id="A0A9X1CJN8"/>
<dbReference type="EMBL" id="JAGGMB010000011">
    <property type="protein sequence ID" value="MBP2078897.1"/>
    <property type="molecule type" value="Genomic_DNA"/>
</dbReference>
<dbReference type="InterPro" id="IPR006976">
    <property type="entry name" value="VanZ-like"/>
</dbReference>
<dbReference type="OrthoDB" id="291892at2"/>
<keyword evidence="1" id="KW-0812">Transmembrane</keyword>
<accession>A0A9X1CJN8</accession>
<dbReference type="InterPro" id="IPR016747">
    <property type="entry name" value="Phosphotransbutyrylase"/>
</dbReference>
<dbReference type="Proteomes" id="UP001138793">
    <property type="component" value="Unassembled WGS sequence"/>
</dbReference>
<dbReference type="PIRSF" id="PIRSF019083">
    <property type="entry name" value="UCP019083_VanZ"/>
    <property type="match status" value="1"/>
</dbReference>
<proteinExistence type="predicted"/>
<dbReference type="NCBIfam" id="NF037970">
    <property type="entry name" value="vanZ_1"/>
    <property type="match status" value="1"/>
</dbReference>
<dbReference type="PANTHER" id="PTHR28008">
    <property type="entry name" value="DOMAIN PROTEIN, PUTATIVE (AFU_ORTHOLOGUE AFUA_3G10980)-RELATED"/>
    <property type="match status" value="1"/>
</dbReference>
<evidence type="ECO:0000256" key="2">
    <source>
        <dbReference type="SAM" id="SignalP"/>
    </source>
</evidence>
<evidence type="ECO:0000313" key="4">
    <source>
        <dbReference type="EMBL" id="MBP2078897.1"/>
    </source>
</evidence>
<name>A0A9X1CJN8_9BACI</name>
<dbReference type="PANTHER" id="PTHR28008:SF1">
    <property type="entry name" value="DOMAIN PROTEIN, PUTATIVE (AFU_ORTHOLOGUE AFUA_3G10980)-RELATED"/>
    <property type="match status" value="1"/>
</dbReference>
<feature type="transmembrane region" description="Helical" evidence="1">
    <location>
        <begin position="104"/>
        <end position="120"/>
    </location>
</feature>
<keyword evidence="5" id="KW-1185">Reference proteome</keyword>
<evidence type="ECO:0000313" key="5">
    <source>
        <dbReference type="Proteomes" id="UP001138793"/>
    </source>
</evidence>
<keyword evidence="1" id="KW-0472">Membrane</keyword>
<evidence type="ECO:0000256" key="1">
    <source>
        <dbReference type="SAM" id="Phobius"/>
    </source>
</evidence>
<reference evidence="4" key="1">
    <citation type="submission" date="2021-03" db="EMBL/GenBank/DDBJ databases">
        <title>Genomic Encyclopedia of Type Strains, Phase IV (KMG-IV): sequencing the most valuable type-strain genomes for metagenomic binning, comparative biology and taxonomic classification.</title>
        <authorList>
            <person name="Goeker M."/>
        </authorList>
    </citation>
    <scope>NUCLEOTIDE SEQUENCE</scope>
    <source>
        <strain evidence="4">DSM 107338</strain>
    </source>
</reference>
<protein>
    <submittedName>
        <fullName evidence="4">VanZ family protein</fullName>
    </submittedName>
</protein>
<sequence length="167" mass="19359">MAKYLYWTLPISWMCMIFSSSATPYEEQDIKPLLGNMVDLRFLENIVGWISFTYNQSVVSVEMLGINGFVEFFIRKGAHVAAFFLLTLFFYIAFRKTCANMKRYRCLVFSFLLTVLYAISDEIHQGMTPNRTAYIGDVGLDSFGALLAVFVIGIFYWRKNKRTDRNV</sequence>
<gene>
    <name evidence="4" type="ORF">J2Z64_003166</name>
</gene>
<comment type="caution">
    <text evidence="4">The sequence shown here is derived from an EMBL/GenBank/DDBJ whole genome shotgun (WGS) entry which is preliminary data.</text>
</comment>
<organism evidence="4 5">
    <name type="scientific">Oceanobacillus polygoni</name>
    <dbReference type="NCBI Taxonomy" id="1235259"/>
    <lineage>
        <taxon>Bacteria</taxon>
        <taxon>Bacillati</taxon>
        <taxon>Bacillota</taxon>
        <taxon>Bacilli</taxon>
        <taxon>Bacillales</taxon>
        <taxon>Bacillaceae</taxon>
        <taxon>Oceanobacillus</taxon>
    </lineage>
</organism>
<feature type="transmembrane region" description="Helical" evidence="1">
    <location>
        <begin position="72"/>
        <end position="92"/>
    </location>
</feature>
<evidence type="ECO:0000259" key="3">
    <source>
        <dbReference type="Pfam" id="PF04892"/>
    </source>
</evidence>
<dbReference type="RefSeq" id="WP_149473362.1">
    <property type="nucleotide sequence ID" value="NZ_JAGGMB010000011.1"/>
</dbReference>